<sequence>MNSTPAADDVTDDSREHLIVLPERELAESLADDLEAEGLPDVKVVREALAGEDDSEAHEWAVYVRTPSDPAYAVRFEALAAAHDGWYDPDPRD</sequence>
<reference evidence="2" key="1">
    <citation type="journal article" date="2019" name="Int. J. Syst. Evol. Microbiol.">
        <title>The Global Catalogue of Microorganisms (GCM) 10K type strain sequencing project: providing services to taxonomists for standard genome sequencing and annotation.</title>
        <authorList>
            <consortium name="The Broad Institute Genomics Platform"/>
            <consortium name="The Broad Institute Genome Sequencing Center for Infectious Disease"/>
            <person name="Wu L."/>
            <person name="Ma J."/>
        </authorList>
    </citation>
    <scope>NUCLEOTIDE SEQUENCE [LARGE SCALE GENOMIC DNA]</scope>
    <source>
        <strain evidence="2">JCM 17125</strain>
    </source>
</reference>
<keyword evidence="2" id="KW-1185">Reference proteome</keyword>
<evidence type="ECO:0000313" key="2">
    <source>
        <dbReference type="Proteomes" id="UP001501468"/>
    </source>
</evidence>
<dbReference type="RefSeq" id="WP_344940982.1">
    <property type="nucleotide sequence ID" value="NZ_BAABDC010000001.1"/>
</dbReference>
<organism evidence="1 2">
    <name type="scientific">Terrabacter ginsenosidimutans</name>
    <dbReference type="NCBI Taxonomy" id="490575"/>
    <lineage>
        <taxon>Bacteria</taxon>
        <taxon>Bacillati</taxon>
        <taxon>Actinomycetota</taxon>
        <taxon>Actinomycetes</taxon>
        <taxon>Micrococcales</taxon>
        <taxon>Intrasporangiaceae</taxon>
        <taxon>Terrabacter</taxon>
    </lineage>
</organism>
<accession>A0ABP7CNE9</accession>
<protein>
    <submittedName>
        <fullName evidence="1">Uncharacterized protein</fullName>
    </submittedName>
</protein>
<dbReference type="Proteomes" id="UP001501468">
    <property type="component" value="Unassembled WGS sequence"/>
</dbReference>
<gene>
    <name evidence="1" type="ORF">GCM10022399_04740</name>
</gene>
<dbReference type="EMBL" id="BAABDC010000001">
    <property type="protein sequence ID" value="GAA3691771.1"/>
    <property type="molecule type" value="Genomic_DNA"/>
</dbReference>
<name>A0ABP7CNE9_9MICO</name>
<evidence type="ECO:0000313" key="1">
    <source>
        <dbReference type="EMBL" id="GAA3691771.1"/>
    </source>
</evidence>
<comment type="caution">
    <text evidence="1">The sequence shown here is derived from an EMBL/GenBank/DDBJ whole genome shotgun (WGS) entry which is preliminary data.</text>
</comment>
<proteinExistence type="predicted"/>